<evidence type="ECO:0000259" key="8">
    <source>
        <dbReference type="PROSITE" id="PS51303"/>
    </source>
</evidence>
<dbReference type="EMBL" id="JBICBT010001056">
    <property type="protein sequence ID" value="KAL3085675.1"/>
    <property type="molecule type" value="Genomic_DNA"/>
</dbReference>
<feature type="domain" description="LIM zinc-binding" evidence="7">
    <location>
        <begin position="230"/>
        <end position="291"/>
    </location>
</feature>
<feature type="compositionally biased region" description="Low complexity" evidence="6">
    <location>
        <begin position="97"/>
        <end position="115"/>
    </location>
</feature>
<feature type="domain" description="PET" evidence="8">
    <location>
        <begin position="144"/>
        <end position="252"/>
    </location>
</feature>
<dbReference type="InterPro" id="IPR010442">
    <property type="entry name" value="PET_domain"/>
</dbReference>
<keyword evidence="1 5" id="KW-0479">Metal-binding</keyword>
<gene>
    <name evidence="9" type="ORF">niasHT_037416</name>
</gene>
<dbReference type="SUPFAM" id="SSF57716">
    <property type="entry name" value="Glucocorticoid receptor-like (DNA-binding domain)"/>
    <property type="match status" value="1"/>
</dbReference>
<feature type="region of interest" description="Disordered" evidence="6">
    <location>
        <begin position="95"/>
        <end position="119"/>
    </location>
</feature>
<evidence type="ECO:0000256" key="5">
    <source>
        <dbReference type="PROSITE-ProRule" id="PRU00125"/>
    </source>
</evidence>
<keyword evidence="4 5" id="KW-0440">LIM domain</keyword>
<dbReference type="InterPro" id="IPR047120">
    <property type="entry name" value="Pk/Esn/Tes"/>
</dbReference>
<evidence type="ECO:0000313" key="10">
    <source>
        <dbReference type="Proteomes" id="UP001620626"/>
    </source>
</evidence>
<dbReference type="PANTHER" id="PTHR24211:SF22">
    <property type="entry name" value="TESTIN"/>
    <property type="match status" value="1"/>
</dbReference>
<dbReference type="Gene3D" id="2.10.110.10">
    <property type="entry name" value="Cysteine Rich Protein"/>
    <property type="match status" value="2"/>
</dbReference>
<dbReference type="SMART" id="SM00132">
    <property type="entry name" value="LIM"/>
    <property type="match status" value="2"/>
</dbReference>
<evidence type="ECO:0000256" key="4">
    <source>
        <dbReference type="ARBA" id="ARBA00023038"/>
    </source>
</evidence>
<dbReference type="PANTHER" id="PTHR24211">
    <property type="entry name" value="LIM DOMAIN-CONTAINING PROTEIN"/>
    <property type="match status" value="1"/>
</dbReference>
<dbReference type="PROSITE" id="PS00478">
    <property type="entry name" value="LIM_DOMAIN_1"/>
    <property type="match status" value="1"/>
</dbReference>
<dbReference type="Pfam" id="PF00412">
    <property type="entry name" value="LIM"/>
    <property type="match status" value="2"/>
</dbReference>
<evidence type="ECO:0000256" key="1">
    <source>
        <dbReference type="ARBA" id="ARBA00022723"/>
    </source>
</evidence>
<reference evidence="9 10" key="1">
    <citation type="submission" date="2024-10" db="EMBL/GenBank/DDBJ databases">
        <authorList>
            <person name="Kim D."/>
        </authorList>
    </citation>
    <scope>NUCLEOTIDE SEQUENCE [LARGE SCALE GENOMIC DNA]</scope>
    <source>
        <strain evidence="9">BH-2024</strain>
    </source>
</reference>
<name>A0ABD2J555_9BILA</name>
<keyword evidence="3 5" id="KW-0862">Zinc</keyword>
<dbReference type="InterPro" id="IPR001781">
    <property type="entry name" value="Znf_LIM"/>
</dbReference>
<keyword evidence="10" id="KW-1185">Reference proteome</keyword>
<dbReference type="AlphaFoldDB" id="A0ABD2J555"/>
<dbReference type="GO" id="GO:0046872">
    <property type="term" value="F:metal ion binding"/>
    <property type="evidence" value="ECO:0007669"/>
    <property type="project" value="UniProtKB-KW"/>
</dbReference>
<evidence type="ECO:0000259" key="7">
    <source>
        <dbReference type="PROSITE" id="PS50023"/>
    </source>
</evidence>
<dbReference type="PROSITE" id="PS51303">
    <property type="entry name" value="PET"/>
    <property type="match status" value="1"/>
</dbReference>
<keyword evidence="2" id="KW-0677">Repeat</keyword>
<dbReference type="Proteomes" id="UP001620626">
    <property type="component" value="Unassembled WGS sequence"/>
</dbReference>
<protein>
    <submittedName>
        <fullName evidence="9">Uncharacterized protein</fullName>
    </submittedName>
</protein>
<comment type="caution">
    <text evidence="9">The sequence shown here is derived from an EMBL/GenBank/DDBJ whole genome shotgun (WGS) entry which is preliminary data.</text>
</comment>
<evidence type="ECO:0000256" key="6">
    <source>
        <dbReference type="SAM" id="MobiDB-lite"/>
    </source>
</evidence>
<accession>A0ABD2J555</accession>
<sequence>MSFESFSSDFHQQKKVVDQYVSKLERPLKHVLSHEFGNGSLCNRCDCPGLDLHFWRKICKNCSCRLDEHDILLPNEQDHGTIVARKLFDRSQQKHFSGSSSVSSLSTNNSSSSSRDSPENLLFTKALNPSQVGTMPSSPITTDQNYANAIANVEEQHRHAERDAWAWAPNGDWRLARRYLLSLPEEQRPLKGTPGAQLRRQRLAQQLPYHDSDVEHSKMQKRTEHELNLHRQFKCTDVAVITDHERTNGEAIWHPNCFSCSVCQQLLADLLYFYRDGKYFCGRHYAERLYPRCFGCDELIFAREYTFAEEKSWHLEHFCCLGCDRHLSGHQLIIILFKNN</sequence>
<evidence type="ECO:0000256" key="2">
    <source>
        <dbReference type="ARBA" id="ARBA00022737"/>
    </source>
</evidence>
<organism evidence="9 10">
    <name type="scientific">Heterodera trifolii</name>
    <dbReference type="NCBI Taxonomy" id="157864"/>
    <lineage>
        <taxon>Eukaryota</taxon>
        <taxon>Metazoa</taxon>
        <taxon>Ecdysozoa</taxon>
        <taxon>Nematoda</taxon>
        <taxon>Chromadorea</taxon>
        <taxon>Rhabditida</taxon>
        <taxon>Tylenchina</taxon>
        <taxon>Tylenchomorpha</taxon>
        <taxon>Tylenchoidea</taxon>
        <taxon>Heteroderidae</taxon>
        <taxon>Heteroderinae</taxon>
        <taxon>Heterodera</taxon>
    </lineage>
</organism>
<evidence type="ECO:0000313" key="9">
    <source>
        <dbReference type="EMBL" id="KAL3085675.1"/>
    </source>
</evidence>
<evidence type="ECO:0000256" key="3">
    <source>
        <dbReference type="ARBA" id="ARBA00022833"/>
    </source>
</evidence>
<dbReference type="Pfam" id="PF06297">
    <property type="entry name" value="PET"/>
    <property type="match status" value="1"/>
</dbReference>
<proteinExistence type="predicted"/>
<dbReference type="PROSITE" id="PS50023">
    <property type="entry name" value="LIM_DOMAIN_2"/>
    <property type="match status" value="1"/>
</dbReference>